<comment type="caution">
    <text evidence="1">The sequence shown here is derived from an EMBL/GenBank/DDBJ whole genome shotgun (WGS) entry which is preliminary data.</text>
</comment>
<gene>
    <name evidence="1" type="primary">dppD</name>
    <name evidence="1" type="ORF">DT376_44665</name>
</gene>
<proteinExistence type="predicted"/>
<accession>A0A367LTL6</accession>
<name>A0A367LTL6_PSEAI</name>
<keyword evidence="1" id="KW-0067">ATP-binding</keyword>
<sequence length="37" mass="3902">MSLLDIKNLSVRFGDTTAVPVVDGLDLSVDKGEVLAI</sequence>
<keyword evidence="1" id="KW-0547">Nucleotide-binding</keyword>
<dbReference type="EMBL" id="QORE01004029">
    <property type="protein sequence ID" value="RCI64764.1"/>
    <property type="molecule type" value="Genomic_DNA"/>
</dbReference>
<organism evidence="1 2">
    <name type="scientific">Pseudomonas aeruginosa</name>
    <dbReference type="NCBI Taxonomy" id="287"/>
    <lineage>
        <taxon>Bacteria</taxon>
        <taxon>Pseudomonadati</taxon>
        <taxon>Pseudomonadota</taxon>
        <taxon>Gammaproteobacteria</taxon>
        <taxon>Pseudomonadales</taxon>
        <taxon>Pseudomonadaceae</taxon>
        <taxon>Pseudomonas</taxon>
    </lineage>
</organism>
<feature type="non-terminal residue" evidence="1">
    <location>
        <position position="37"/>
    </location>
</feature>
<dbReference type="GO" id="GO:0005524">
    <property type="term" value="F:ATP binding"/>
    <property type="evidence" value="ECO:0007669"/>
    <property type="project" value="UniProtKB-KW"/>
</dbReference>
<reference evidence="1 2" key="1">
    <citation type="submission" date="2018-07" db="EMBL/GenBank/DDBJ databases">
        <title>Mechanisms of high-level aminoglycoside resistance among Gram-negative pathogens in Brazil.</title>
        <authorList>
            <person name="Ballaben A.S."/>
            <person name="Darini A.L.C."/>
            <person name="Doi Y."/>
        </authorList>
    </citation>
    <scope>NUCLEOTIDE SEQUENCE [LARGE SCALE GENOMIC DNA]</scope>
    <source>
        <strain evidence="1 2">B2-305</strain>
    </source>
</reference>
<evidence type="ECO:0000313" key="1">
    <source>
        <dbReference type="EMBL" id="RCI64764.1"/>
    </source>
</evidence>
<dbReference type="Proteomes" id="UP000253594">
    <property type="component" value="Unassembled WGS sequence"/>
</dbReference>
<dbReference type="AlphaFoldDB" id="A0A367LTL6"/>
<evidence type="ECO:0000313" key="2">
    <source>
        <dbReference type="Proteomes" id="UP000253594"/>
    </source>
</evidence>
<dbReference type="SUPFAM" id="SSF52540">
    <property type="entry name" value="P-loop containing nucleoside triphosphate hydrolases"/>
    <property type="match status" value="1"/>
</dbReference>
<dbReference type="InterPro" id="IPR027417">
    <property type="entry name" value="P-loop_NTPase"/>
</dbReference>
<protein>
    <submittedName>
        <fullName evidence="1">Dipeptide ABC transporter ATP-binding protein DppD</fullName>
    </submittedName>
</protein>